<feature type="signal peptide" evidence="1">
    <location>
        <begin position="1"/>
        <end position="24"/>
    </location>
</feature>
<organism evidence="3 4">
    <name type="scientific">Aquicella siphonis</name>
    <dbReference type="NCBI Taxonomy" id="254247"/>
    <lineage>
        <taxon>Bacteria</taxon>
        <taxon>Pseudomonadati</taxon>
        <taxon>Pseudomonadota</taxon>
        <taxon>Gammaproteobacteria</taxon>
        <taxon>Legionellales</taxon>
        <taxon>Coxiellaceae</taxon>
        <taxon>Aquicella</taxon>
    </lineage>
</organism>
<dbReference type="Proteomes" id="UP000324194">
    <property type="component" value="Chromosome 1"/>
</dbReference>
<keyword evidence="4" id="KW-1185">Reference proteome</keyword>
<dbReference type="KEGG" id="asip:AQUSIP_06940"/>
<keyword evidence="1" id="KW-0732">Signal</keyword>
<evidence type="ECO:0000259" key="2">
    <source>
        <dbReference type="Pfam" id="PF18602"/>
    </source>
</evidence>
<accession>A0A5E4PEY2</accession>
<evidence type="ECO:0000313" key="3">
    <source>
        <dbReference type="EMBL" id="VVC75404.1"/>
    </source>
</evidence>
<dbReference type="Gene3D" id="1.10.890.40">
    <property type="match status" value="1"/>
</dbReference>
<evidence type="ECO:0000256" key="1">
    <source>
        <dbReference type="SAM" id="SignalP"/>
    </source>
</evidence>
<protein>
    <recommendedName>
        <fullName evidence="2">Rap1a immunity protein domain-containing protein</fullName>
    </recommendedName>
</protein>
<dbReference type="OrthoDB" id="5769047at2"/>
<gene>
    <name evidence="3" type="ORF">AQUSIP_06940</name>
</gene>
<reference evidence="3 4" key="1">
    <citation type="submission" date="2019-08" db="EMBL/GenBank/DDBJ databases">
        <authorList>
            <person name="Guy L."/>
        </authorList>
    </citation>
    <scope>NUCLEOTIDE SEQUENCE [LARGE SCALE GENOMIC DNA]</scope>
    <source>
        <strain evidence="3 4">SGT-108</strain>
    </source>
</reference>
<dbReference type="AlphaFoldDB" id="A0A5E4PEY2"/>
<evidence type="ECO:0000313" key="4">
    <source>
        <dbReference type="Proteomes" id="UP000324194"/>
    </source>
</evidence>
<dbReference type="EMBL" id="LR699119">
    <property type="protein sequence ID" value="VVC75404.1"/>
    <property type="molecule type" value="Genomic_DNA"/>
</dbReference>
<dbReference type="Pfam" id="PF18602">
    <property type="entry name" value="Rap1a"/>
    <property type="match status" value="1"/>
</dbReference>
<feature type="chain" id="PRO_5022702244" description="Rap1a immunity protein domain-containing protein" evidence="1">
    <location>
        <begin position="25"/>
        <end position="131"/>
    </location>
</feature>
<sequence length="131" mass="14954">MKNKMRISLMLVLICVLAMSPVFAIDYAADQLYIDCMKNLDANNNIKITTDDQFKAGFCVGYMKGLDDMLYLRYSMQKDKSKKVWLYCLPDGVSLDAMSAAFIDYLKRHPELNAEEAGKIVIKALMEKYPC</sequence>
<dbReference type="InterPro" id="IPR041238">
    <property type="entry name" value="Rap1a"/>
</dbReference>
<proteinExistence type="predicted"/>
<dbReference type="RefSeq" id="WP_148338689.1">
    <property type="nucleotide sequence ID" value="NZ_LR699119.1"/>
</dbReference>
<feature type="domain" description="Rap1a immunity protein" evidence="2">
    <location>
        <begin position="29"/>
        <end position="131"/>
    </location>
</feature>
<name>A0A5E4PEY2_9COXI</name>